<gene>
    <name evidence="2" type="ORF">ATE48_15400</name>
</gene>
<evidence type="ECO:0000313" key="3">
    <source>
        <dbReference type="Proteomes" id="UP000092498"/>
    </source>
</evidence>
<sequence>MNLEELFRDFWWLLFPIFGMSMGLWGMSSSERRSRDVMNLIKSYVDQGKEPPPELLRMAQNDWQAPGQAAPQQSNGWNFFVFAALSAGFTVGWWYIRAESWSFAFLIVAVTMGILAIGALILTLTSRRP</sequence>
<dbReference type="RefSeq" id="WP_066773009.1">
    <property type="nucleotide sequence ID" value="NZ_CP013244.1"/>
</dbReference>
<keyword evidence="1" id="KW-0472">Membrane</keyword>
<feature type="transmembrane region" description="Helical" evidence="1">
    <location>
        <begin position="77"/>
        <end position="96"/>
    </location>
</feature>
<dbReference type="STRING" id="1759059.ATE48_15400"/>
<feature type="transmembrane region" description="Helical" evidence="1">
    <location>
        <begin position="102"/>
        <end position="124"/>
    </location>
</feature>
<feature type="transmembrane region" description="Helical" evidence="1">
    <location>
        <begin position="12"/>
        <end position="28"/>
    </location>
</feature>
<accession>A0A1B1AKX2</accession>
<keyword evidence="1" id="KW-1133">Transmembrane helix</keyword>
<dbReference type="InParanoid" id="A0A1B1AKX2"/>
<protein>
    <submittedName>
        <fullName evidence="2">Uncharacterized protein</fullName>
    </submittedName>
</protein>
<dbReference type="KEGG" id="cbot:ATE48_15400"/>
<dbReference type="Proteomes" id="UP000092498">
    <property type="component" value="Chromosome"/>
</dbReference>
<evidence type="ECO:0000256" key="1">
    <source>
        <dbReference type="SAM" id="Phobius"/>
    </source>
</evidence>
<keyword evidence="1" id="KW-0812">Transmembrane</keyword>
<organism evidence="2 3">
    <name type="scientific">Candidatus Viadribacter manganicus</name>
    <dbReference type="NCBI Taxonomy" id="1759059"/>
    <lineage>
        <taxon>Bacteria</taxon>
        <taxon>Pseudomonadati</taxon>
        <taxon>Pseudomonadota</taxon>
        <taxon>Alphaproteobacteria</taxon>
        <taxon>Hyphomonadales</taxon>
        <taxon>Hyphomonadaceae</taxon>
        <taxon>Candidatus Viadribacter</taxon>
    </lineage>
</organism>
<dbReference type="EMBL" id="CP013244">
    <property type="protein sequence ID" value="ANP47204.1"/>
    <property type="molecule type" value="Genomic_DNA"/>
</dbReference>
<keyword evidence="3" id="KW-1185">Reference proteome</keyword>
<dbReference type="OrthoDB" id="7632355at2"/>
<reference evidence="2 3" key="1">
    <citation type="submission" date="2015-11" db="EMBL/GenBank/DDBJ databases">
        <title>Whole-Genome Sequence of Candidatus Oderbacter manganicum from the National Park Lower Oder Valley, Germany.</title>
        <authorList>
            <person name="Braun B."/>
            <person name="Liere K."/>
            <person name="Szewzyk U."/>
        </authorList>
    </citation>
    <scope>NUCLEOTIDE SEQUENCE [LARGE SCALE GENOMIC DNA]</scope>
    <source>
        <strain evidence="2 3">OTSz_A_272</strain>
    </source>
</reference>
<name>A0A1B1AKX2_9PROT</name>
<evidence type="ECO:0000313" key="2">
    <source>
        <dbReference type="EMBL" id="ANP47204.1"/>
    </source>
</evidence>
<proteinExistence type="predicted"/>
<dbReference type="AlphaFoldDB" id="A0A1B1AKX2"/>